<dbReference type="NCBIfam" id="NF002320">
    <property type="entry name" value="PRK01259.1"/>
    <property type="match status" value="1"/>
</dbReference>
<dbReference type="InterPro" id="IPR037515">
    <property type="entry name" value="Rib-P_diPkinase_bac"/>
</dbReference>
<dbReference type="GO" id="GO:0006164">
    <property type="term" value="P:purine nucleotide biosynthetic process"/>
    <property type="evidence" value="ECO:0007669"/>
    <property type="project" value="TreeGrafter"/>
</dbReference>
<evidence type="ECO:0000256" key="1">
    <source>
        <dbReference type="ARBA" id="ARBA00022679"/>
    </source>
</evidence>
<keyword evidence="3 9" id="KW-0545">Nucleotide biosynthesis</keyword>
<evidence type="ECO:0000256" key="5">
    <source>
        <dbReference type="ARBA" id="ARBA00022777"/>
    </source>
</evidence>
<name>A0A346Y2D4_9ACTN</name>
<dbReference type="InterPro" id="IPR005946">
    <property type="entry name" value="Rib-P_diPkinase"/>
</dbReference>
<feature type="binding site" evidence="9">
    <location>
        <begin position="42"/>
        <end position="44"/>
    </location>
    <ligand>
        <name>ATP</name>
        <dbReference type="ChEBI" id="CHEBI:30616"/>
    </ligand>
</feature>
<evidence type="ECO:0000256" key="3">
    <source>
        <dbReference type="ARBA" id="ARBA00022727"/>
    </source>
</evidence>
<feature type="binding site" evidence="9">
    <location>
        <position position="135"/>
    </location>
    <ligand>
        <name>Mg(2+)</name>
        <dbReference type="ChEBI" id="CHEBI:18420"/>
    </ligand>
</feature>
<protein>
    <recommendedName>
        <fullName evidence="9">Ribose-phosphate pyrophosphokinase</fullName>
        <shortName evidence="9">RPPK</shortName>
        <ecNumber evidence="9">2.7.6.1</ecNumber>
    </recommendedName>
    <alternativeName>
        <fullName evidence="9">5-phospho-D-ribosyl alpha-1-diphosphate synthase</fullName>
    </alternativeName>
    <alternativeName>
        <fullName evidence="9">Phosphoribosyl diphosphate synthase</fullName>
    </alternativeName>
    <alternativeName>
        <fullName evidence="9">Phosphoribosyl pyrophosphate synthase</fullName>
        <shortName evidence="9">P-Rib-PP synthase</shortName>
        <shortName evidence="9">PRPP synthase</shortName>
        <shortName evidence="9">PRPPase</shortName>
    </alternativeName>
</protein>
<dbReference type="GO" id="GO:0005524">
    <property type="term" value="F:ATP binding"/>
    <property type="evidence" value="ECO:0007669"/>
    <property type="project" value="UniProtKB-KW"/>
</dbReference>
<keyword evidence="5 9" id="KW-0418">Kinase</keyword>
<dbReference type="GO" id="GO:0016301">
    <property type="term" value="F:kinase activity"/>
    <property type="evidence" value="ECO:0007669"/>
    <property type="project" value="UniProtKB-KW"/>
</dbReference>
<dbReference type="GO" id="GO:0009156">
    <property type="term" value="P:ribonucleoside monophosphate biosynthetic process"/>
    <property type="evidence" value="ECO:0007669"/>
    <property type="project" value="InterPro"/>
</dbReference>
<accession>A0A346Y2D4</accession>
<dbReference type="EC" id="2.7.6.1" evidence="9"/>
<dbReference type="HAMAP" id="MF_00583_B">
    <property type="entry name" value="RibP_PPkinase_B"/>
    <property type="match status" value="1"/>
</dbReference>
<dbReference type="RefSeq" id="WP_114594283.1">
    <property type="nucleotide sequence ID" value="NZ_CAXIBR010000005.1"/>
</dbReference>
<evidence type="ECO:0000313" key="12">
    <source>
        <dbReference type="Proteomes" id="UP000264006"/>
    </source>
</evidence>
<dbReference type="KEGG" id="euz:DVS28_a3960"/>
<dbReference type="PANTHER" id="PTHR10210:SF41">
    <property type="entry name" value="RIBOSE-PHOSPHATE PYROPHOSPHOKINASE 1, CHLOROPLASTIC"/>
    <property type="match status" value="1"/>
</dbReference>
<dbReference type="PROSITE" id="PS00114">
    <property type="entry name" value="PRPP_SYNTHASE"/>
    <property type="match status" value="1"/>
</dbReference>
<dbReference type="GO" id="GO:0006015">
    <property type="term" value="P:5-phosphoribose 1-diphosphate biosynthetic process"/>
    <property type="evidence" value="ECO:0007669"/>
    <property type="project" value="UniProtKB-UniRule"/>
</dbReference>
<dbReference type="GO" id="GO:0000287">
    <property type="term" value="F:magnesium ion binding"/>
    <property type="evidence" value="ECO:0007669"/>
    <property type="project" value="UniProtKB-UniRule"/>
</dbReference>
<reference evidence="11 12" key="1">
    <citation type="submission" date="2018-09" db="EMBL/GenBank/DDBJ databases">
        <title>Complete genome sequence of Euzebya sp. DY32-46 isolated from seawater of Pacific Ocean.</title>
        <authorList>
            <person name="Xu L."/>
            <person name="Wu Y.-H."/>
            <person name="Xu X.-W."/>
        </authorList>
    </citation>
    <scope>NUCLEOTIDE SEQUENCE [LARGE SCALE GENOMIC DNA]</scope>
    <source>
        <strain evidence="11 12">DY32-46</strain>
    </source>
</reference>
<feature type="binding site" evidence="9">
    <location>
        <position position="176"/>
    </location>
    <ligand>
        <name>Mg(2+)</name>
        <dbReference type="ChEBI" id="CHEBI:18420"/>
    </ligand>
</feature>
<dbReference type="PANTHER" id="PTHR10210">
    <property type="entry name" value="RIBOSE-PHOSPHATE DIPHOSPHOKINASE FAMILY MEMBER"/>
    <property type="match status" value="1"/>
</dbReference>
<dbReference type="EMBL" id="CP031165">
    <property type="protein sequence ID" value="AXV08631.1"/>
    <property type="molecule type" value="Genomic_DNA"/>
</dbReference>
<comment type="pathway">
    <text evidence="9">Metabolic intermediate biosynthesis; 5-phospho-alpha-D-ribose 1-diphosphate biosynthesis; 5-phospho-alpha-D-ribose 1-diphosphate from D-ribose 5-phosphate (route I): step 1/1.</text>
</comment>
<evidence type="ECO:0000256" key="9">
    <source>
        <dbReference type="HAMAP-Rule" id="MF_00583"/>
    </source>
</evidence>
<evidence type="ECO:0000259" key="10">
    <source>
        <dbReference type="Pfam" id="PF13793"/>
    </source>
</evidence>
<feature type="active site" evidence="9">
    <location>
        <position position="200"/>
    </location>
</feature>
<dbReference type="GO" id="GO:0004749">
    <property type="term" value="F:ribose phosphate diphosphokinase activity"/>
    <property type="evidence" value="ECO:0007669"/>
    <property type="project" value="UniProtKB-UniRule"/>
</dbReference>
<feature type="binding site" evidence="9">
    <location>
        <position position="202"/>
    </location>
    <ligand>
        <name>D-ribose 5-phosphate</name>
        <dbReference type="ChEBI" id="CHEBI:78346"/>
    </ligand>
</feature>
<dbReference type="OrthoDB" id="9777067at2"/>
<comment type="catalytic activity">
    <reaction evidence="8 9">
        <text>D-ribose 5-phosphate + ATP = 5-phospho-alpha-D-ribose 1-diphosphate + AMP + H(+)</text>
        <dbReference type="Rhea" id="RHEA:15609"/>
        <dbReference type="ChEBI" id="CHEBI:15378"/>
        <dbReference type="ChEBI" id="CHEBI:30616"/>
        <dbReference type="ChEBI" id="CHEBI:58017"/>
        <dbReference type="ChEBI" id="CHEBI:78346"/>
        <dbReference type="ChEBI" id="CHEBI:456215"/>
        <dbReference type="EC" id="2.7.6.1"/>
    </reaction>
</comment>
<dbReference type="GO" id="GO:0005737">
    <property type="term" value="C:cytoplasm"/>
    <property type="evidence" value="ECO:0007669"/>
    <property type="project" value="UniProtKB-SubCell"/>
</dbReference>
<gene>
    <name evidence="9" type="primary">prs</name>
    <name evidence="11" type="ORF">DVS28_a3960</name>
</gene>
<dbReference type="InterPro" id="IPR029099">
    <property type="entry name" value="Pribosyltran_N"/>
</dbReference>
<dbReference type="Pfam" id="PF13793">
    <property type="entry name" value="Pribosyltran_N"/>
    <property type="match status" value="1"/>
</dbReference>
<dbReference type="UniPathway" id="UPA00087">
    <property type="reaction ID" value="UER00172"/>
</dbReference>
<keyword evidence="9" id="KW-0963">Cytoplasm</keyword>
<dbReference type="SUPFAM" id="SSF53271">
    <property type="entry name" value="PRTase-like"/>
    <property type="match status" value="1"/>
</dbReference>
<keyword evidence="12" id="KW-1185">Reference proteome</keyword>
<dbReference type="SMART" id="SM01400">
    <property type="entry name" value="Pribosyltran_N"/>
    <property type="match status" value="1"/>
</dbReference>
<dbReference type="InterPro" id="IPR029057">
    <property type="entry name" value="PRTase-like"/>
</dbReference>
<comment type="subcellular location">
    <subcellularLocation>
        <location evidence="9">Cytoplasm</location>
    </subcellularLocation>
</comment>
<comment type="cofactor">
    <cofactor evidence="9">
        <name>Mg(2+)</name>
        <dbReference type="ChEBI" id="CHEBI:18420"/>
    </cofactor>
    <text evidence="9">Binds 2 Mg(2+) ions per subunit.</text>
</comment>
<dbReference type="FunFam" id="3.40.50.2020:FF:000007">
    <property type="entry name" value="Ribose-phosphate pyrophosphokinase"/>
    <property type="match status" value="1"/>
</dbReference>
<evidence type="ECO:0000256" key="6">
    <source>
        <dbReference type="ARBA" id="ARBA00022840"/>
    </source>
</evidence>
<feature type="binding site" evidence="9">
    <location>
        <begin position="101"/>
        <end position="102"/>
    </location>
    <ligand>
        <name>ATP</name>
        <dbReference type="ChEBI" id="CHEBI:30616"/>
    </ligand>
</feature>
<organism evidence="11 12">
    <name type="scientific">Euzebya pacifica</name>
    <dbReference type="NCBI Taxonomy" id="1608957"/>
    <lineage>
        <taxon>Bacteria</taxon>
        <taxon>Bacillati</taxon>
        <taxon>Actinomycetota</taxon>
        <taxon>Nitriliruptoria</taxon>
        <taxon>Euzebyales</taxon>
    </lineage>
</organism>
<dbReference type="CDD" id="cd06223">
    <property type="entry name" value="PRTases_typeI"/>
    <property type="match status" value="1"/>
</dbReference>
<keyword evidence="2 9" id="KW-0479">Metal-binding</keyword>
<evidence type="ECO:0000256" key="8">
    <source>
        <dbReference type="ARBA" id="ARBA00049535"/>
    </source>
</evidence>
<comment type="function">
    <text evidence="9">Involved in the biosynthesis of the central metabolite phospho-alpha-D-ribosyl-1-pyrophosphate (PRPP) via the transfer of pyrophosphoryl group from ATP to 1-hydroxyl of ribose-5-phosphate (Rib-5-P).</text>
</comment>
<evidence type="ECO:0000256" key="2">
    <source>
        <dbReference type="ARBA" id="ARBA00022723"/>
    </source>
</evidence>
<dbReference type="InterPro" id="IPR000836">
    <property type="entry name" value="PRTase_dom"/>
</dbReference>
<feature type="binding site" evidence="9">
    <location>
        <begin position="230"/>
        <end position="234"/>
    </location>
    <ligand>
        <name>D-ribose 5-phosphate</name>
        <dbReference type="ChEBI" id="CHEBI:78346"/>
    </ligand>
</feature>
<sequence>MEIMNKKRMQIFSGTGYTALAEDVAAHLGMKLGDIDIHRFANGEIYCRMQENVRGSDVFIVQTHCEPVNANIMEQLIMIDAAKRASAKRITAVVPFYGYARQDKKAKSREPITAKLLADLLTAAGCDRVVSVDLHTGQIQGFFNDPLDHLTALPLLVNWVTENIPSDEDIVFASPDAGRVRLAEKFQSRVPDAGIAFLAKTRTAHNVAKTLAVVGDVEGKTVVLVDDMIDTAGTLCGAAEALAERGAKRVLALATHPLLSGPACQRLEDSVIEKIVVTSTLPIPEHCGSDKIVQLSIAPIIASTMRAIFEDESVSELFDDDNI</sequence>
<dbReference type="Proteomes" id="UP000264006">
    <property type="component" value="Chromosome"/>
</dbReference>
<evidence type="ECO:0000256" key="7">
    <source>
        <dbReference type="ARBA" id="ARBA00022842"/>
    </source>
</evidence>
<dbReference type="Gene3D" id="3.40.50.2020">
    <property type="match status" value="2"/>
</dbReference>
<evidence type="ECO:0000313" key="11">
    <source>
        <dbReference type="EMBL" id="AXV08631.1"/>
    </source>
</evidence>
<dbReference type="GO" id="GO:0002189">
    <property type="term" value="C:ribose phosphate diphosphokinase complex"/>
    <property type="evidence" value="ECO:0007669"/>
    <property type="project" value="TreeGrafter"/>
</dbReference>
<dbReference type="NCBIfam" id="TIGR01251">
    <property type="entry name" value="ribP_PPkin"/>
    <property type="match status" value="1"/>
</dbReference>
<comment type="subunit">
    <text evidence="9">Homohexamer.</text>
</comment>
<dbReference type="Pfam" id="PF14572">
    <property type="entry name" value="Pribosyl_synth"/>
    <property type="match status" value="1"/>
</dbReference>
<proteinExistence type="inferred from homology"/>
<evidence type="ECO:0000256" key="4">
    <source>
        <dbReference type="ARBA" id="ARBA00022741"/>
    </source>
</evidence>
<feature type="binding site" evidence="9">
    <location>
        <position position="226"/>
    </location>
    <ligand>
        <name>D-ribose 5-phosphate</name>
        <dbReference type="ChEBI" id="CHEBI:78346"/>
    </ligand>
</feature>
<dbReference type="NCBIfam" id="NF002844">
    <property type="entry name" value="PRK03092.1"/>
    <property type="match status" value="1"/>
</dbReference>
<keyword evidence="4 9" id="KW-0547">Nucleotide-binding</keyword>
<keyword evidence="7 9" id="KW-0460">Magnesium</keyword>
<keyword evidence="1 9" id="KW-0808">Transferase</keyword>
<keyword evidence="6 9" id="KW-0067">ATP-binding</keyword>
<comment type="similarity">
    <text evidence="9">Belongs to the ribose-phosphate pyrophosphokinase family. Class I subfamily.</text>
</comment>
<feature type="domain" description="Ribose-phosphate pyrophosphokinase N-terminal" evidence="10">
    <location>
        <begin position="9"/>
        <end position="125"/>
    </location>
</feature>
<dbReference type="AlphaFoldDB" id="A0A346Y2D4"/>
<dbReference type="InterPro" id="IPR000842">
    <property type="entry name" value="PRib_PP_synth_CS"/>
</dbReference>